<dbReference type="InterPro" id="IPR016032">
    <property type="entry name" value="Sig_transdc_resp-reg_C-effctor"/>
</dbReference>
<comment type="similarity">
    <text evidence="1">Belongs to the AfsR/DnrI/RedD regulatory family.</text>
</comment>
<feature type="domain" description="OmpR/PhoB-type" evidence="7">
    <location>
        <begin position="1"/>
        <end position="98"/>
    </location>
</feature>
<protein>
    <submittedName>
        <fullName evidence="8">AfsR family transcriptional regulator</fullName>
    </submittedName>
</protein>
<dbReference type="RefSeq" id="WP_137251662.1">
    <property type="nucleotide sequence ID" value="NZ_SZQA01000065.1"/>
</dbReference>
<dbReference type="EMBL" id="SZQA01000065">
    <property type="protein sequence ID" value="TKK78854.1"/>
    <property type="molecule type" value="Genomic_DNA"/>
</dbReference>
<dbReference type="InterPro" id="IPR051677">
    <property type="entry name" value="AfsR-DnrI-RedD_regulator"/>
</dbReference>
<dbReference type="PRINTS" id="PR00364">
    <property type="entry name" value="DISEASERSIST"/>
</dbReference>
<dbReference type="GO" id="GO:0006355">
    <property type="term" value="P:regulation of DNA-templated transcription"/>
    <property type="evidence" value="ECO:0007669"/>
    <property type="project" value="InterPro"/>
</dbReference>
<sequence length="1004" mass="108009">MEFAVLGPLRVSDDAGVLTLSAGKQCVMLAELLCRANRPVSADTLVEALWGHRPPRTASDNLRLYAHQLRRVLGQDRVTRAGNGWTLTVHPGELDAEVFETLAEQGRALLAAGDHEQASAVLARALELWRGPVYDGLNVTDGLRDHARRLEEERLGALENRIDADLARGLSSALVPELTALVGEQPLREHPRAQLMTALARSGRQAEALAVFHDARRVFATELGIDPGDELRDLHQAILTGALPDDPATPPPPPPREATPAQLPADISDFTGRDDQLGRITALLGGPPPAGPGHVRVCVIAGMGGVGKTTLAVHAAHRIARDYPDGQLHVNLHGVEPSPADPGQVLASFLTALGVPRTAMPETTEERAAYFRSQVADRRMLIVLDNAASERQVRPLLPGSSGCAVIVTSRTRLTGLSGATLIELSVLLPAQAVQLLSRIAGAGRVAAEPEAAAEIARLSDRIPLAVRVAGARLAVRPNWPLKRLAGQLTDERRRLDQFATGDLAVRASLALSYLGLDPVTRRAFRLLGALDAPDFAAWTAAALLDLPLSAGEELVESLVDRQLLLISGADASGQSRYRFHDLVRLYARERGALEDDDAAVLAALSRAFGGWLALAERATEKVHGTSLAIIHGDAPRWRPPEEEPEEPWEPLADHDPLAWFDGERAALVAAVRQACGLGLTAIAWDTACSLERYLDVRGRFDDWRTMHEPLLEACREAGDRLGEATVLRGLISATSWMDNEAMAAHYDGAGQLIALFTEVGEDRGLADAYVMRAWGQAARGALALGLESGRTALRLAEGAGHLSGQARAHVCMAVTYGLSDLDMAIVHLHKGLELAERLGNARFEATALQFLGLAHAHLRQYEPGMAYLSRAMADRRFGDALVDATGMVALARLYAVAGDPRARGAAEAAEELCRNHRLAHHRADALWVLGEVDLAEGLIDEAVAHLEESVRLWRVRGWQAFIAAALASLADAYAAAGRPEEEKRAREEAETLKEKGREQIGLPG</sequence>
<dbReference type="InterPro" id="IPR002182">
    <property type="entry name" value="NB-ARC"/>
</dbReference>
<dbReference type="InterPro" id="IPR011990">
    <property type="entry name" value="TPR-like_helical_dom_sf"/>
</dbReference>
<dbReference type="PANTHER" id="PTHR35807:SF1">
    <property type="entry name" value="TRANSCRIPTIONAL REGULATOR REDD"/>
    <property type="match status" value="1"/>
</dbReference>
<feature type="compositionally biased region" description="Basic and acidic residues" evidence="6">
    <location>
        <begin position="978"/>
        <end position="998"/>
    </location>
</feature>
<dbReference type="SUPFAM" id="SSF46894">
    <property type="entry name" value="C-terminal effector domain of the bipartite response regulators"/>
    <property type="match status" value="1"/>
</dbReference>
<dbReference type="AlphaFoldDB" id="A0A4U3LUF6"/>
<dbReference type="SUPFAM" id="SSF52540">
    <property type="entry name" value="P-loop containing nucleoside triphosphate hydrolases"/>
    <property type="match status" value="1"/>
</dbReference>
<dbReference type="CDD" id="cd15831">
    <property type="entry name" value="BTAD"/>
    <property type="match status" value="1"/>
</dbReference>
<dbReference type="Gene3D" id="3.40.50.300">
    <property type="entry name" value="P-loop containing nucleotide triphosphate hydrolases"/>
    <property type="match status" value="1"/>
</dbReference>
<accession>A0A4U3LUF6</accession>
<gene>
    <name evidence="8" type="ORF">FDA94_36870</name>
</gene>
<dbReference type="InterPro" id="IPR005158">
    <property type="entry name" value="BTAD"/>
</dbReference>
<dbReference type="PROSITE" id="PS51755">
    <property type="entry name" value="OMPR_PHOB"/>
    <property type="match status" value="1"/>
</dbReference>
<keyword evidence="2" id="KW-0805">Transcription regulation</keyword>
<dbReference type="SMART" id="SM01043">
    <property type="entry name" value="BTAD"/>
    <property type="match status" value="1"/>
</dbReference>
<dbReference type="Pfam" id="PF03704">
    <property type="entry name" value="BTAD"/>
    <property type="match status" value="1"/>
</dbReference>
<dbReference type="GO" id="GO:0000160">
    <property type="term" value="P:phosphorelay signal transduction system"/>
    <property type="evidence" value="ECO:0007669"/>
    <property type="project" value="InterPro"/>
</dbReference>
<dbReference type="Proteomes" id="UP000308705">
    <property type="component" value="Unassembled WGS sequence"/>
</dbReference>
<keyword evidence="3 5" id="KW-0238">DNA-binding</keyword>
<dbReference type="SMART" id="SM00028">
    <property type="entry name" value="TPR"/>
    <property type="match status" value="6"/>
</dbReference>
<evidence type="ECO:0000256" key="1">
    <source>
        <dbReference type="ARBA" id="ARBA00005820"/>
    </source>
</evidence>
<dbReference type="SMART" id="SM00862">
    <property type="entry name" value="Trans_reg_C"/>
    <property type="match status" value="1"/>
</dbReference>
<feature type="compositionally biased region" description="Pro residues" evidence="6">
    <location>
        <begin position="247"/>
        <end position="257"/>
    </location>
</feature>
<dbReference type="Gene3D" id="1.10.10.10">
    <property type="entry name" value="Winged helix-like DNA-binding domain superfamily/Winged helix DNA-binding domain"/>
    <property type="match status" value="1"/>
</dbReference>
<feature type="DNA-binding region" description="OmpR/PhoB-type" evidence="5">
    <location>
        <begin position="1"/>
        <end position="98"/>
    </location>
</feature>
<reference evidence="8 9" key="1">
    <citation type="submission" date="2019-04" db="EMBL/GenBank/DDBJ databases">
        <title>Herbidospora sp. NEAU-GS14.nov., a novel actinomycete isolated from soil.</title>
        <authorList>
            <person name="Han L."/>
        </authorList>
    </citation>
    <scope>NUCLEOTIDE SEQUENCE [LARGE SCALE GENOMIC DNA]</scope>
    <source>
        <strain evidence="8 9">NEAU-GS14</strain>
    </source>
</reference>
<evidence type="ECO:0000259" key="7">
    <source>
        <dbReference type="PROSITE" id="PS51755"/>
    </source>
</evidence>
<evidence type="ECO:0000313" key="8">
    <source>
        <dbReference type="EMBL" id="TKK78854.1"/>
    </source>
</evidence>
<dbReference type="GO" id="GO:0043531">
    <property type="term" value="F:ADP binding"/>
    <property type="evidence" value="ECO:0007669"/>
    <property type="project" value="InterPro"/>
</dbReference>
<dbReference type="Pfam" id="PF00931">
    <property type="entry name" value="NB-ARC"/>
    <property type="match status" value="1"/>
</dbReference>
<dbReference type="SUPFAM" id="SSF48452">
    <property type="entry name" value="TPR-like"/>
    <property type="match status" value="2"/>
</dbReference>
<dbReference type="Gene3D" id="1.25.40.10">
    <property type="entry name" value="Tetratricopeptide repeat domain"/>
    <property type="match status" value="3"/>
</dbReference>
<dbReference type="OrthoDB" id="5521887at2"/>
<comment type="caution">
    <text evidence="8">The sequence shown here is derived from an EMBL/GenBank/DDBJ whole genome shotgun (WGS) entry which is preliminary data.</text>
</comment>
<proteinExistence type="inferred from homology"/>
<evidence type="ECO:0000256" key="4">
    <source>
        <dbReference type="ARBA" id="ARBA00023163"/>
    </source>
</evidence>
<organism evidence="8 9">
    <name type="scientific">Herbidospora galbida</name>
    <dbReference type="NCBI Taxonomy" id="2575442"/>
    <lineage>
        <taxon>Bacteria</taxon>
        <taxon>Bacillati</taxon>
        <taxon>Actinomycetota</taxon>
        <taxon>Actinomycetes</taxon>
        <taxon>Streptosporangiales</taxon>
        <taxon>Streptosporangiaceae</taxon>
        <taxon>Herbidospora</taxon>
    </lineage>
</organism>
<evidence type="ECO:0000256" key="5">
    <source>
        <dbReference type="PROSITE-ProRule" id="PRU01091"/>
    </source>
</evidence>
<evidence type="ECO:0000256" key="3">
    <source>
        <dbReference type="ARBA" id="ARBA00023125"/>
    </source>
</evidence>
<evidence type="ECO:0000256" key="2">
    <source>
        <dbReference type="ARBA" id="ARBA00023015"/>
    </source>
</evidence>
<evidence type="ECO:0000256" key="6">
    <source>
        <dbReference type="SAM" id="MobiDB-lite"/>
    </source>
</evidence>
<dbReference type="InterPro" id="IPR027417">
    <property type="entry name" value="P-loop_NTPase"/>
</dbReference>
<dbReference type="InterPro" id="IPR001867">
    <property type="entry name" value="OmpR/PhoB-type_DNA-bd"/>
</dbReference>
<keyword evidence="4" id="KW-0804">Transcription</keyword>
<keyword evidence="9" id="KW-1185">Reference proteome</keyword>
<dbReference type="InterPro" id="IPR019734">
    <property type="entry name" value="TPR_rpt"/>
</dbReference>
<name>A0A4U3LUF6_9ACTN</name>
<evidence type="ECO:0000313" key="9">
    <source>
        <dbReference type="Proteomes" id="UP000308705"/>
    </source>
</evidence>
<feature type="region of interest" description="Disordered" evidence="6">
    <location>
        <begin position="241"/>
        <end position="263"/>
    </location>
</feature>
<feature type="region of interest" description="Disordered" evidence="6">
    <location>
        <begin position="977"/>
        <end position="1004"/>
    </location>
</feature>
<dbReference type="GO" id="GO:0003677">
    <property type="term" value="F:DNA binding"/>
    <property type="evidence" value="ECO:0007669"/>
    <property type="project" value="UniProtKB-UniRule"/>
</dbReference>
<dbReference type="PANTHER" id="PTHR35807">
    <property type="entry name" value="TRANSCRIPTIONAL REGULATOR REDD-RELATED"/>
    <property type="match status" value="1"/>
</dbReference>
<dbReference type="InterPro" id="IPR036388">
    <property type="entry name" value="WH-like_DNA-bd_sf"/>
</dbReference>